<reference evidence="1 2" key="1">
    <citation type="submission" date="2019-04" db="EMBL/GenBank/DDBJ databases">
        <title>Draft genome sequences of Streptomyces avermitilis NBRC 14893.</title>
        <authorList>
            <person name="Komaki H."/>
            <person name="Tamura T."/>
            <person name="Hosoyama A."/>
        </authorList>
    </citation>
    <scope>NUCLEOTIDE SEQUENCE [LARGE SCALE GENOMIC DNA]</scope>
    <source>
        <strain evidence="1 2">NBRC 14893</strain>
    </source>
</reference>
<dbReference type="Proteomes" id="UP000302139">
    <property type="component" value="Unassembled WGS sequence"/>
</dbReference>
<dbReference type="AlphaFoldDB" id="A0A4D4M9B8"/>
<dbReference type="EMBL" id="BJHX01000001">
    <property type="protein sequence ID" value="GDY68438.1"/>
    <property type="molecule type" value="Genomic_DNA"/>
</dbReference>
<comment type="caution">
    <text evidence="1">The sequence shown here is derived from an EMBL/GenBank/DDBJ whole genome shotgun (WGS) entry which is preliminary data.</text>
</comment>
<proteinExistence type="predicted"/>
<protein>
    <submittedName>
        <fullName evidence="1">Uncharacterized protein</fullName>
    </submittedName>
</protein>
<evidence type="ECO:0000313" key="2">
    <source>
        <dbReference type="Proteomes" id="UP000302139"/>
    </source>
</evidence>
<organism evidence="1 2">
    <name type="scientific">Streptomyces avermitilis</name>
    <dbReference type="NCBI Taxonomy" id="33903"/>
    <lineage>
        <taxon>Bacteria</taxon>
        <taxon>Bacillati</taxon>
        <taxon>Actinomycetota</taxon>
        <taxon>Actinomycetes</taxon>
        <taxon>Kitasatosporales</taxon>
        <taxon>Streptomycetaceae</taxon>
        <taxon>Streptomyces</taxon>
    </lineage>
</organism>
<name>A0A4D4M9B8_STRAX</name>
<accession>A0A4D4M9B8</accession>
<sequence>MVGAKGARFTQDSRTLDGRDLVVSPAPHHAGCMTSASASREVRGPVTDRQLVTLPGMSALLVPCASHCDIA</sequence>
<gene>
    <name evidence="1" type="ORF">SAV14893_078310</name>
</gene>
<evidence type="ECO:0000313" key="1">
    <source>
        <dbReference type="EMBL" id="GDY68438.1"/>
    </source>
</evidence>